<dbReference type="AlphaFoldDB" id="A0A2P2QIX3"/>
<organism evidence="1">
    <name type="scientific">Rhizophora mucronata</name>
    <name type="common">Asiatic mangrove</name>
    <dbReference type="NCBI Taxonomy" id="61149"/>
    <lineage>
        <taxon>Eukaryota</taxon>
        <taxon>Viridiplantae</taxon>
        <taxon>Streptophyta</taxon>
        <taxon>Embryophyta</taxon>
        <taxon>Tracheophyta</taxon>
        <taxon>Spermatophyta</taxon>
        <taxon>Magnoliopsida</taxon>
        <taxon>eudicotyledons</taxon>
        <taxon>Gunneridae</taxon>
        <taxon>Pentapetalae</taxon>
        <taxon>rosids</taxon>
        <taxon>fabids</taxon>
        <taxon>Malpighiales</taxon>
        <taxon>Rhizophoraceae</taxon>
        <taxon>Rhizophora</taxon>
    </lineage>
</organism>
<reference evidence="1" key="1">
    <citation type="submission" date="2018-02" db="EMBL/GenBank/DDBJ databases">
        <title>Rhizophora mucronata_Transcriptome.</title>
        <authorList>
            <person name="Meera S.P."/>
            <person name="Sreeshan A."/>
            <person name="Augustine A."/>
        </authorList>
    </citation>
    <scope>NUCLEOTIDE SEQUENCE</scope>
    <source>
        <tissue evidence="1">Leaf</tissue>
    </source>
</reference>
<name>A0A2P2QIX3_RHIMU</name>
<evidence type="ECO:0000313" key="1">
    <source>
        <dbReference type="EMBL" id="MBX66960.1"/>
    </source>
</evidence>
<accession>A0A2P2QIX3</accession>
<protein>
    <submittedName>
        <fullName evidence="1">Uncharacterized protein</fullName>
    </submittedName>
</protein>
<dbReference type="EMBL" id="GGEC01086476">
    <property type="protein sequence ID" value="MBX66960.1"/>
    <property type="molecule type" value="Transcribed_RNA"/>
</dbReference>
<sequence>MHFFLFHHLFNIRNSFFRLVFHF</sequence>
<proteinExistence type="predicted"/>